<accession>A0AAI9MXP5</accession>
<dbReference type="SMART" id="SM00028">
    <property type="entry name" value="TPR"/>
    <property type="match status" value="9"/>
</dbReference>
<dbReference type="PANTHER" id="PTHR45188:SF2">
    <property type="entry name" value="DNAJ HOMOLOG SUBFAMILY C MEMBER 7"/>
    <property type="match status" value="1"/>
</dbReference>
<sequence length="1231" mass="139812">MKVNLLINTLITLLCGTYSLSILANSLENEVAIKMLLEKANYWHSKSNYPLAYDALYKVFAIEQYNIEALYLMSHYKIQQGKKQEAILWINKLKKYSPNDQRIVKLMRLDPHKDISPESLQQAREWAKNGHIKQAIQAYDKLFANHPPTGDLALEYYETLAGSKAHLDKAILALTERVQHSPSDFKAQRILATVLTYQEKTRREGIQKLFQIENKNEVVIHSLKQALLWLQPNEQDLPLYQNFISLSPKDDSVMEYYHSRVGNNETLSGFSLLNKGHIAQAKQKFTAVLMKDPKKVDAIAGLGYVALHQKDYQQAEKLLTEAANNTKEHKKTQWLKDAQNMGYYSAIDTVKQLIRSKQYDKALILINETHASDTQQLITLDLFRGQLYRAKKDYSSAESLYQQLDKKYPNNKLIKEQLIWVFAEQKKYAEFEQLLQSLPPAERHAYQQKIDTSEQHRQSAAKALDNGLISEAEHILKNALVKAPQNAWLTLDYARVLMKKGELEKANAMMNNLVANYPSAATWHSALIWESEQNQWNNVLILINKIPTEFQSDEIITLKKRATLNKQIDIAQHYIDNGNYNAALNTLRHNINTLPDNPSDIGRLAQLYMDAGDNQQAVNIIRQNLSATPQGNLKDYTQQILILRRLGYYSEAESLMNTPALLSAMSEKEISNIRISYLSEQADSFRENGYLNEAWQILAPEIKNDPNNSKLLLSTARIYQANGQSDQATDIYRYILSISPKNQEALIGLVNLAISNKNITEAKKYFADIKPTDHTDYIVLSARLAQLAGDNNQAIKLLKTAQWGLVQPQKNLTYLPINHPLSGEMQTYRYQNNRQKEQLNHIETLLADLRQKTSVSINSEVQFTRHSGESGLSQLTELKETVTLSLPLFDDVKLALNVSPSMMSSGKTPAENASLVGSGALTRANRRSLVESDLRNDLHADEINERAIQGLESSMMLKGDNFQFDFGHTNSDGVIVSLVGGAEWMLETSPNSRLTFGAERRAVTDSLLSYSGLIDSTTGRKWGAVTRNAVSTQYAWDDSQYGAYAKVAINKYIGTQVPNNQSIDLNTGTYIYGINKKDKSLKFGANVHYMGFDKNLNHYTLGQAGYFSPQRYIAISLPVSYEQTIDKLSLKLNSTLGYQSYSSNSADYYPTDKRYQAELKNYSQNDEYIDYVYEKSSEKGFSYSINFDTNYKFSPSSFIGANVSYNTFGNYNETKANIYFKYLFDNDILGK</sequence>
<dbReference type="PRINTS" id="PR01441">
    <property type="entry name" value="CELLSNTHASEC"/>
</dbReference>
<evidence type="ECO:0000256" key="8">
    <source>
        <dbReference type="SAM" id="Coils"/>
    </source>
</evidence>
<name>A0AAI9MXP5_PROST</name>
<dbReference type="GO" id="GO:0006011">
    <property type="term" value="P:UDP-alpha-D-glucose metabolic process"/>
    <property type="evidence" value="ECO:0007669"/>
    <property type="project" value="InterPro"/>
</dbReference>
<evidence type="ECO:0000313" key="10">
    <source>
        <dbReference type="EMBL" id="EMP9434413.1"/>
    </source>
</evidence>
<keyword evidence="5 7" id="KW-0802">TPR repeat</keyword>
<dbReference type="PANTHER" id="PTHR45188">
    <property type="entry name" value="DNAJ PROTEIN P58IPK HOMOLOG"/>
    <property type="match status" value="1"/>
</dbReference>
<comment type="caution">
    <text evidence="10">The sequence shown here is derived from an EMBL/GenBank/DDBJ whole genome shotgun (WGS) entry which is preliminary data.</text>
</comment>
<dbReference type="InterPro" id="IPR003921">
    <property type="entry name" value="Cell_synth_C"/>
</dbReference>
<evidence type="ECO:0000256" key="4">
    <source>
        <dbReference type="ARBA" id="ARBA00022737"/>
    </source>
</evidence>
<dbReference type="InterPro" id="IPR019734">
    <property type="entry name" value="TPR_rpt"/>
</dbReference>
<dbReference type="InterPro" id="IPR008410">
    <property type="entry name" value="BCSC_C"/>
</dbReference>
<evidence type="ECO:0000256" key="3">
    <source>
        <dbReference type="ARBA" id="ARBA00022729"/>
    </source>
</evidence>
<keyword evidence="8" id="KW-0175">Coiled coil</keyword>
<comment type="pathway">
    <text evidence="2">Glycan metabolism; bacterial cellulose biosynthesis.</text>
</comment>
<dbReference type="Pfam" id="PF14559">
    <property type="entry name" value="TPR_19"/>
    <property type="match status" value="4"/>
</dbReference>
<evidence type="ECO:0000256" key="6">
    <source>
        <dbReference type="ARBA" id="ARBA00022916"/>
    </source>
</evidence>
<dbReference type="PROSITE" id="PS50005">
    <property type="entry name" value="TPR"/>
    <property type="match status" value="1"/>
</dbReference>
<protein>
    <submittedName>
        <fullName evidence="10">BCSC C-terminal domain-containing protein</fullName>
    </submittedName>
</protein>
<dbReference type="SUPFAM" id="SSF48452">
    <property type="entry name" value="TPR-like"/>
    <property type="match status" value="4"/>
</dbReference>
<evidence type="ECO:0000256" key="2">
    <source>
        <dbReference type="ARBA" id="ARBA00005186"/>
    </source>
</evidence>
<keyword evidence="3" id="KW-0732">Signal</keyword>
<feature type="repeat" description="TPR" evidence="7">
    <location>
        <begin position="709"/>
        <end position="742"/>
    </location>
</feature>
<dbReference type="Gene3D" id="1.25.40.10">
    <property type="entry name" value="Tetratricopeptide repeat domain"/>
    <property type="match status" value="6"/>
</dbReference>
<organism evidence="10">
    <name type="scientific">Providencia stuartii</name>
    <dbReference type="NCBI Taxonomy" id="588"/>
    <lineage>
        <taxon>Bacteria</taxon>
        <taxon>Pseudomonadati</taxon>
        <taxon>Pseudomonadota</taxon>
        <taxon>Gammaproteobacteria</taxon>
        <taxon>Enterobacterales</taxon>
        <taxon>Morganellaceae</taxon>
        <taxon>Providencia</taxon>
    </lineage>
</organism>
<dbReference type="Pfam" id="PF05420">
    <property type="entry name" value="BCSC_C"/>
    <property type="match status" value="1"/>
</dbReference>
<reference evidence="10" key="1">
    <citation type="submission" date="2024-02" db="EMBL/GenBank/DDBJ databases">
        <authorList>
            <consortium name="Clinical and Environmental Microbiology Branch: Whole genome sequencing antimicrobial resistance pathogens in the healthcare setting"/>
        </authorList>
    </citation>
    <scope>NUCLEOTIDE SEQUENCE</scope>
    <source>
        <strain evidence="10">2020GO-00142</strain>
    </source>
</reference>
<gene>
    <name evidence="10" type="ORF">JRA39_003519</name>
</gene>
<keyword evidence="6" id="KW-0135">Cellulose biosynthesis</keyword>
<feature type="coiled-coil region" evidence="8">
    <location>
        <begin position="305"/>
        <end position="332"/>
    </location>
</feature>
<dbReference type="EMBL" id="AAZDVE040000035">
    <property type="protein sequence ID" value="EMP9434413.1"/>
    <property type="molecule type" value="Genomic_DNA"/>
</dbReference>
<comment type="function">
    <text evidence="1">Required for maximal bacterial cellulose synthesis.</text>
</comment>
<dbReference type="InterPro" id="IPR011990">
    <property type="entry name" value="TPR-like_helical_dom_sf"/>
</dbReference>
<dbReference type="AlphaFoldDB" id="A0AAI9MXP5"/>
<dbReference type="GO" id="GO:0019867">
    <property type="term" value="C:outer membrane"/>
    <property type="evidence" value="ECO:0007669"/>
    <property type="project" value="InterPro"/>
</dbReference>
<keyword evidence="4" id="KW-0677">Repeat</keyword>
<evidence type="ECO:0000256" key="1">
    <source>
        <dbReference type="ARBA" id="ARBA00003476"/>
    </source>
</evidence>
<proteinExistence type="predicted"/>
<evidence type="ECO:0000256" key="5">
    <source>
        <dbReference type="ARBA" id="ARBA00022803"/>
    </source>
</evidence>
<evidence type="ECO:0000259" key="9">
    <source>
        <dbReference type="Pfam" id="PF05420"/>
    </source>
</evidence>
<dbReference type="GO" id="GO:0030244">
    <property type="term" value="P:cellulose biosynthetic process"/>
    <property type="evidence" value="ECO:0007669"/>
    <property type="project" value="UniProtKB-KW"/>
</dbReference>
<feature type="domain" description="Cellulose synthase operon C C-terminal" evidence="9">
    <location>
        <begin position="873"/>
        <end position="1225"/>
    </location>
</feature>
<evidence type="ECO:0000256" key="7">
    <source>
        <dbReference type="PROSITE-ProRule" id="PRU00339"/>
    </source>
</evidence>